<dbReference type="Gene3D" id="1.10.10.10">
    <property type="entry name" value="Winged helix-like DNA-binding domain superfamily/Winged helix DNA-binding domain"/>
    <property type="match status" value="1"/>
</dbReference>
<dbReference type="EMBL" id="CP040896">
    <property type="protein sequence ID" value="QDA61520.1"/>
    <property type="molecule type" value="Genomic_DNA"/>
</dbReference>
<dbReference type="AlphaFoldDB" id="A0A5B8A2K7"/>
<dbReference type="PROSITE" id="PS50042">
    <property type="entry name" value="CNMP_BINDING_3"/>
    <property type="match status" value="1"/>
</dbReference>
<dbReference type="Gene3D" id="2.60.120.10">
    <property type="entry name" value="Jelly Rolls"/>
    <property type="match status" value="1"/>
</dbReference>
<sequence>MYEQLETYFQQKLSLTEVQFAEITALLTPKSVRKGELVVRQGEVGRYGAFVAKGCLRSYVIDKKEKEHILQFAPENWWIADQNSILHNEPAMFYIDALEDSEVFLFGSAFFQKLQAIGPEFQSLFYTLLQNSVRSMQKRLISTLSATAEERYLEFIHTYPTLALRLPQRMIAAYLGVTPESLSRIRKELSIHK</sequence>
<dbReference type="RefSeq" id="WP_139516694.1">
    <property type="nucleotide sequence ID" value="NZ_CP040896.1"/>
</dbReference>
<dbReference type="CDD" id="cd00038">
    <property type="entry name" value="CAP_ED"/>
    <property type="match status" value="1"/>
</dbReference>
<reference evidence="2 3" key="1">
    <citation type="submission" date="2019-06" db="EMBL/GenBank/DDBJ databases">
        <authorList>
            <person name="Srinivasan S."/>
        </authorList>
    </citation>
    <scope>NUCLEOTIDE SEQUENCE [LARGE SCALE GENOMIC DNA]</scope>
    <source>
        <strain evidence="2 3">17J68-5</strain>
    </source>
</reference>
<name>A0A5B8A2K7_9BACT</name>
<feature type="domain" description="Cyclic nucleotide-binding" evidence="1">
    <location>
        <begin position="14"/>
        <end position="114"/>
    </location>
</feature>
<dbReference type="InterPro" id="IPR000595">
    <property type="entry name" value="cNMP-bd_dom"/>
</dbReference>
<dbReference type="KEGG" id="hyj:FHG12_16075"/>
<dbReference type="Proteomes" id="UP000305398">
    <property type="component" value="Chromosome"/>
</dbReference>
<proteinExistence type="predicted"/>
<protein>
    <submittedName>
        <fullName evidence="2">Crp/Fnr family transcriptional regulator</fullName>
    </submittedName>
</protein>
<organism evidence="2 3">
    <name type="scientific">Hymenobacter jejuensis</name>
    <dbReference type="NCBI Taxonomy" id="2502781"/>
    <lineage>
        <taxon>Bacteria</taxon>
        <taxon>Pseudomonadati</taxon>
        <taxon>Bacteroidota</taxon>
        <taxon>Cytophagia</taxon>
        <taxon>Cytophagales</taxon>
        <taxon>Hymenobacteraceae</taxon>
        <taxon>Hymenobacter</taxon>
    </lineage>
</organism>
<dbReference type="SUPFAM" id="SSF51206">
    <property type="entry name" value="cAMP-binding domain-like"/>
    <property type="match status" value="1"/>
</dbReference>
<dbReference type="Pfam" id="PF00027">
    <property type="entry name" value="cNMP_binding"/>
    <property type="match status" value="1"/>
</dbReference>
<evidence type="ECO:0000313" key="3">
    <source>
        <dbReference type="Proteomes" id="UP000305398"/>
    </source>
</evidence>
<dbReference type="InterPro" id="IPR018490">
    <property type="entry name" value="cNMP-bd_dom_sf"/>
</dbReference>
<dbReference type="InterPro" id="IPR014710">
    <property type="entry name" value="RmlC-like_jellyroll"/>
</dbReference>
<dbReference type="OrthoDB" id="667553at2"/>
<evidence type="ECO:0000259" key="1">
    <source>
        <dbReference type="PROSITE" id="PS50042"/>
    </source>
</evidence>
<gene>
    <name evidence="2" type="ORF">FHG12_16075</name>
</gene>
<keyword evidence="3" id="KW-1185">Reference proteome</keyword>
<dbReference type="InterPro" id="IPR036388">
    <property type="entry name" value="WH-like_DNA-bd_sf"/>
</dbReference>
<accession>A0A5B8A2K7</accession>
<evidence type="ECO:0000313" key="2">
    <source>
        <dbReference type="EMBL" id="QDA61520.1"/>
    </source>
</evidence>